<gene>
    <name evidence="3" type="ORF">BOKJ2_LOCUS6526</name>
</gene>
<dbReference type="Proteomes" id="UP000614601">
    <property type="component" value="Unassembled WGS sequence"/>
</dbReference>
<dbReference type="Gene3D" id="3.40.30.10">
    <property type="entry name" value="Glutaredoxin"/>
    <property type="match status" value="1"/>
</dbReference>
<evidence type="ECO:0000313" key="4">
    <source>
        <dbReference type="Proteomes" id="UP000614601"/>
    </source>
</evidence>
<dbReference type="InterPro" id="IPR004045">
    <property type="entry name" value="Glutathione_S-Trfase_N"/>
</dbReference>
<evidence type="ECO:0000313" key="3">
    <source>
        <dbReference type="EMBL" id="CAD5216304.1"/>
    </source>
</evidence>
<organism evidence="3 4">
    <name type="scientific">Bursaphelenchus okinawaensis</name>
    <dbReference type="NCBI Taxonomy" id="465554"/>
    <lineage>
        <taxon>Eukaryota</taxon>
        <taxon>Metazoa</taxon>
        <taxon>Ecdysozoa</taxon>
        <taxon>Nematoda</taxon>
        <taxon>Chromadorea</taxon>
        <taxon>Rhabditida</taxon>
        <taxon>Tylenchina</taxon>
        <taxon>Tylenchomorpha</taxon>
        <taxon>Aphelenchoidea</taxon>
        <taxon>Aphelenchoididae</taxon>
        <taxon>Bursaphelenchus</taxon>
    </lineage>
</organism>
<dbReference type="Pfam" id="PF14497">
    <property type="entry name" value="GST_C_3"/>
    <property type="match status" value="1"/>
</dbReference>
<dbReference type="EMBL" id="CAJFDH010000003">
    <property type="protein sequence ID" value="CAD5216304.1"/>
    <property type="molecule type" value="Genomic_DNA"/>
</dbReference>
<dbReference type="InterPro" id="IPR036282">
    <property type="entry name" value="Glutathione-S-Trfase_C_sf"/>
</dbReference>
<dbReference type="SFLD" id="SFLDG01205">
    <property type="entry name" value="AMPS.1"/>
    <property type="match status" value="1"/>
</dbReference>
<proteinExistence type="predicted"/>
<dbReference type="SFLD" id="SFLDS00019">
    <property type="entry name" value="Glutathione_Transferase_(cytos"/>
    <property type="match status" value="1"/>
</dbReference>
<dbReference type="InterPro" id="IPR036249">
    <property type="entry name" value="Thioredoxin-like_sf"/>
</dbReference>
<feature type="domain" description="GST N-terminal" evidence="1">
    <location>
        <begin position="2"/>
        <end position="81"/>
    </location>
</feature>
<accession>A0A811KL49</accession>
<feature type="domain" description="GST C-terminal" evidence="2">
    <location>
        <begin position="83"/>
        <end position="212"/>
    </location>
</feature>
<dbReference type="SUPFAM" id="SSF52833">
    <property type="entry name" value="Thioredoxin-like"/>
    <property type="match status" value="1"/>
</dbReference>
<evidence type="ECO:0000259" key="1">
    <source>
        <dbReference type="PROSITE" id="PS50404"/>
    </source>
</evidence>
<sequence>MVQYTLLYGDNRGLAEPARMLFSYANVKFEDDRSVTPETMEKIRDQLPFGQVPVLTIDGKVKLAQSKAIFRFLGRKFGLAGKDEIEQALVDSYGDFIQDLITNTWAYFLCVIGRPLNPKDDKEKLAKEAQTYIDTKWKKYFDKVVKESGSGFMAKSGVTWVDFLLANFYENAAKYDLKPFTSLKNMKTIYDNVKALPQLKNYYATRKEPKPN</sequence>
<dbReference type="FunFam" id="3.40.30.10:FF:000608">
    <property type="entry name" value="Glutathione S-Transferase"/>
    <property type="match status" value="1"/>
</dbReference>
<dbReference type="SFLD" id="SFLDG00363">
    <property type="entry name" value="AMPS_(cytGST):_Alpha-__Mu-__Pi"/>
    <property type="match status" value="1"/>
</dbReference>
<dbReference type="Gene3D" id="1.20.1050.10">
    <property type="match status" value="1"/>
</dbReference>
<protein>
    <recommendedName>
        <fullName evidence="5">Glutathione S-transferase</fullName>
    </recommendedName>
</protein>
<dbReference type="EMBL" id="CAJFCW020000003">
    <property type="protein sequence ID" value="CAG9105681.1"/>
    <property type="molecule type" value="Genomic_DNA"/>
</dbReference>
<dbReference type="InterPro" id="IPR004046">
    <property type="entry name" value="GST_C"/>
</dbReference>
<dbReference type="Proteomes" id="UP000783686">
    <property type="component" value="Unassembled WGS sequence"/>
</dbReference>
<dbReference type="Pfam" id="PF02798">
    <property type="entry name" value="GST_N"/>
    <property type="match status" value="1"/>
</dbReference>
<dbReference type="PROSITE" id="PS50404">
    <property type="entry name" value="GST_NTER"/>
    <property type="match status" value="1"/>
</dbReference>
<dbReference type="CDD" id="cd03039">
    <property type="entry name" value="GST_N_Sigma_like"/>
    <property type="match status" value="1"/>
</dbReference>
<evidence type="ECO:0000259" key="2">
    <source>
        <dbReference type="PROSITE" id="PS50405"/>
    </source>
</evidence>
<name>A0A811KL49_9BILA</name>
<dbReference type="InterPro" id="IPR040079">
    <property type="entry name" value="Glutathione_S-Trfase"/>
</dbReference>
<dbReference type="InterPro" id="IPR010987">
    <property type="entry name" value="Glutathione-S-Trfase_C-like"/>
</dbReference>
<dbReference type="PANTHER" id="PTHR11571">
    <property type="entry name" value="GLUTATHIONE S-TRANSFERASE"/>
    <property type="match status" value="1"/>
</dbReference>
<dbReference type="PROSITE" id="PS50405">
    <property type="entry name" value="GST_CTER"/>
    <property type="match status" value="1"/>
</dbReference>
<keyword evidence="4" id="KW-1185">Reference proteome</keyword>
<reference evidence="3" key="1">
    <citation type="submission" date="2020-09" db="EMBL/GenBank/DDBJ databases">
        <authorList>
            <person name="Kikuchi T."/>
        </authorList>
    </citation>
    <scope>NUCLEOTIDE SEQUENCE</scope>
    <source>
        <strain evidence="3">SH1</strain>
    </source>
</reference>
<dbReference type="GO" id="GO:0006749">
    <property type="term" value="P:glutathione metabolic process"/>
    <property type="evidence" value="ECO:0007669"/>
    <property type="project" value="TreeGrafter"/>
</dbReference>
<dbReference type="OrthoDB" id="414243at2759"/>
<comment type="caution">
    <text evidence="3">The sequence shown here is derived from an EMBL/GenBank/DDBJ whole genome shotgun (WGS) entry which is preliminary data.</text>
</comment>
<dbReference type="GO" id="GO:0004364">
    <property type="term" value="F:glutathione transferase activity"/>
    <property type="evidence" value="ECO:0007669"/>
    <property type="project" value="TreeGrafter"/>
</dbReference>
<evidence type="ECO:0008006" key="5">
    <source>
        <dbReference type="Google" id="ProtNLM"/>
    </source>
</evidence>
<dbReference type="InterPro" id="IPR050213">
    <property type="entry name" value="GST_superfamily"/>
</dbReference>
<dbReference type="PANTHER" id="PTHR11571:SF256">
    <property type="entry name" value="GST C-TERMINAL DOMAIN-CONTAINING PROTEIN-RELATED"/>
    <property type="match status" value="1"/>
</dbReference>
<dbReference type="SUPFAM" id="SSF47616">
    <property type="entry name" value="GST C-terminal domain-like"/>
    <property type="match status" value="1"/>
</dbReference>
<dbReference type="AlphaFoldDB" id="A0A811KL49"/>